<proteinExistence type="inferred from homology"/>
<dbReference type="GO" id="GO:0015937">
    <property type="term" value="P:coenzyme A biosynthetic process"/>
    <property type="evidence" value="ECO:0007669"/>
    <property type="project" value="UniProtKB-KW"/>
</dbReference>
<dbReference type="InterPro" id="IPR003382">
    <property type="entry name" value="Flavoprotein"/>
</dbReference>
<dbReference type="AlphaFoldDB" id="A0AAV9JVV1"/>
<keyword evidence="5" id="KW-1185">Reference proteome</keyword>
<evidence type="ECO:0000256" key="1">
    <source>
        <dbReference type="ARBA" id="ARBA00022993"/>
    </source>
</evidence>
<name>A0AAV9JVV1_9PEZI</name>
<dbReference type="Pfam" id="PF02441">
    <property type="entry name" value="Flavoprotein"/>
    <property type="match status" value="1"/>
</dbReference>
<sequence>MEPQTKRSLAPPLKAADHVNDGKHHLLLAATGSVATIKIPNIVEALAKYDNLSIRILLSESASKFLQGQSFEQPCLATIAKMKNVDGIYHDEDEWRKPWVRGDSILHIELRRWADLMVIAPLSANSLAKLALGLSDNLISSVVRAWDATGMIDQARPGVPLPYDGKKGIIVAPAMNTAMWHHPLTAEHMRRLSETWSVDNGGWFEVLRPIEKELACGDTGSGAMHDWKLIVTAIESRFRLTVTHDVTKDLDSGAQRASE</sequence>
<dbReference type="PANTHER" id="PTHR14359:SF6">
    <property type="entry name" value="PHOSPHOPANTOTHENOYLCYSTEINE DECARBOXYLASE"/>
    <property type="match status" value="1"/>
</dbReference>
<gene>
    <name evidence="4" type="ORF">LTR36_005011</name>
</gene>
<evidence type="ECO:0000256" key="2">
    <source>
        <dbReference type="ARBA" id="ARBA00038350"/>
    </source>
</evidence>
<dbReference type="EMBL" id="JAVFHQ010000003">
    <property type="protein sequence ID" value="KAK4549710.1"/>
    <property type="molecule type" value="Genomic_DNA"/>
</dbReference>
<comment type="caution">
    <text evidence="4">The sequence shown here is derived from an EMBL/GenBank/DDBJ whole genome shotgun (WGS) entry which is preliminary data.</text>
</comment>
<feature type="domain" description="Flavoprotein" evidence="3">
    <location>
        <begin position="25"/>
        <end position="234"/>
    </location>
</feature>
<dbReference type="SUPFAM" id="SSF52507">
    <property type="entry name" value="Homo-oligomeric flavin-containing Cys decarboxylases, HFCD"/>
    <property type="match status" value="1"/>
</dbReference>
<evidence type="ECO:0000313" key="4">
    <source>
        <dbReference type="EMBL" id="KAK4549710.1"/>
    </source>
</evidence>
<accession>A0AAV9JVV1</accession>
<dbReference type="InterPro" id="IPR036551">
    <property type="entry name" value="Flavin_trans-like"/>
</dbReference>
<dbReference type="GO" id="GO:0071513">
    <property type="term" value="C:phosphopantothenoylcysteine decarboxylase complex"/>
    <property type="evidence" value="ECO:0007669"/>
    <property type="project" value="TreeGrafter"/>
</dbReference>
<evidence type="ECO:0000259" key="3">
    <source>
        <dbReference type="Pfam" id="PF02441"/>
    </source>
</evidence>
<dbReference type="Gene3D" id="3.40.50.1950">
    <property type="entry name" value="Flavin prenyltransferase-like"/>
    <property type="match status" value="1"/>
</dbReference>
<dbReference type="Proteomes" id="UP001324427">
    <property type="component" value="Unassembled WGS sequence"/>
</dbReference>
<dbReference type="GO" id="GO:0010181">
    <property type="term" value="F:FMN binding"/>
    <property type="evidence" value="ECO:0007669"/>
    <property type="project" value="TreeGrafter"/>
</dbReference>
<protein>
    <recommendedName>
        <fullName evidence="3">Flavoprotein domain-containing protein</fullName>
    </recommendedName>
</protein>
<comment type="similarity">
    <text evidence="2">Belongs to the HFCD (homooligomeric flavin containing Cys decarboxylase) superfamily.</text>
</comment>
<organism evidence="4 5">
    <name type="scientific">Oleoguttula mirabilis</name>
    <dbReference type="NCBI Taxonomy" id="1507867"/>
    <lineage>
        <taxon>Eukaryota</taxon>
        <taxon>Fungi</taxon>
        <taxon>Dikarya</taxon>
        <taxon>Ascomycota</taxon>
        <taxon>Pezizomycotina</taxon>
        <taxon>Dothideomycetes</taxon>
        <taxon>Dothideomycetidae</taxon>
        <taxon>Mycosphaerellales</taxon>
        <taxon>Teratosphaeriaceae</taxon>
        <taxon>Oleoguttula</taxon>
    </lineage>
</organism>
<dbReference type="PANTHER" id="PTHR14359">
    <property type="entry name" value="HOMO-OLIGOMERIC FLAVIN CONTAINING CYS DECARBOXYLASE FAMILY"/>
    <property type="match status" value="1"/>
</dbReference>
<evidence type="ECO:0000313" key="5">
    <source>
        <dbReference type="Proteomes" id="UP001324427"/>
    </source>
</evidence>
<keyword evidence="1" id="KW-0173">Coenzyme A biosynthesis</keyword>
<dbReference type="GO" id="GO:0004633">
    <property type="term" value="F:phosphopantothenoylcysteine decarboxylase activity"/>
    <property type="evidence" value="ECO:0007669"/>
    <property type="project" value="TreeGrafter"/>
</dbReference>
<reference evidence="4 5" key="1">
    <citation type="submission" date="2021-11" db="EMBL/GenBank/DDBJ databases">
        <title>Black yeast isolated from Biological Soil Crust.</title>
        <authorList>
            <person name="Kurbessoian T."/>
        </authorList>
    </citation>
    <scope>NUCLEOTIDE SEQUENCE [LARGE SCALE GENOMIC DNA]</scope>
    <source>
        <strain evidence="4 5">CCFEE 5522</strain>
    </source>
</reference>